<feature type="domain" description="Pyruvate/ketoisovalerate oxidoreductase catalytic" evidence="2">
    <location>
        <begin position="2"/>
        <end position="65"/>
    </location>
</feature>
<dbReference type="RefSeq" id="WP_020886511.1">
    <property type="nucleotide sequence ID" value="NZ_ATHI01000006.1"/>
</dbReference>
<dbReference type="STRING" id="1121439.dsat_2626"/>
<dbReference type="Proteomes" id="UP000014975">
    <property type="component" value="Unassembled WGS sequence"/>
</dbReference>
<keyword evidence="1" id="KW-0560">Oxidoreductase</keyword>
<evidence type="ECO:0000313" key="4">
    <source>
        <dbReference type="Proteomes" id="UP000014975"/>
    </source>
</evidence>
<proteinExistence type="predicted"/>
<feature type="non-terminal residue" evidence="3">
    <location>
        <position position="1"/>
    </location>
</feature>
<comment type="caution">
    <text evidence="3">The sequence shown here is derived from an EMBL/GenBank/DDBJ whole genome shotgun (WGS) entry which is preliminary data.</text>
</comment>
<organism evidence="3 4">
    <name type="scientific">Alkalidesulfovibrio alkalitolerans DSM 16529</name>
    <dbReference type="NCBI Taxonomy" id="1121439"/>
    <lineage>
        <taxon>Bacteria</taxon>
        <taxon>Pseudomonadati</taxon>
        <taxon>Thermodesulfobacteriota</taxon>
        <taxon>Desulfovibrionia</taxon>
        <taxon>Desulfovibrionales</taxon>
        <taxon>Desulfovibrionaceae</taxon>
        <taxon>Alkalidesulfovibrio</taxon>
    </lineage>
</organism>
<dbReference type="GO" id="GO:0016903">
    <property type="term" value="F:oxidoreductase activity, acting on the aldehyde or oxo group of donors"/>
    <property type="evidence" value="ECO:0007669"/>
    <property type="project" value="InterPro"/>
</dbReference>
<dbReference type="SUPFAM" id="SSF53323">
    <property type="entry name" value="Pyruvate-ferredoxin oxidoreductase, PFOR, domain III"/>
    <property type="match status" value="1"/>
</dbReference>
<name>S7TC87_9BACT</name>
<evidence type="ECO:0000313" key="3">
    <source>
        <dbReference type="EMBL" id="EPR34807.1"/>
    </source>
</evidence>
<reference evidence="3 4" key="1">
    <citation type="journal article" date="2013" name="Genome Announc.">
        <title>Draft genome sequences for three mercury-methylating, sulfate-reducing bacteria.</title>
        <authorList>
            <person name="Brown S.D."/>
            <person name="Hurt R.A.Jr."/>
            <person name="Gilmour C.C."/>
            <person name="Elias D.A."/>
        </authorList>
    </citation>
    <scope>NUCLEOTIDE SEQUENCE [LARGE SCALE GENOMIC DNA]</scope>
    <source>
        <strain evidence="3 4">DSM 16529</strain>
    </source>
</reference>
<evidence type="ECO:0000256" key="1">
    <source>
        <dbReference type="ARBA" id="ARBA00023002"/>
    </source>
</evidence>
<sequence>EAYFLPILSLGREAGAPQAANMVLLGALCAADRLPFGLSRLAETIRTSMSPKLHDINLKAIELGARALCEAKAA</sequence>
<protein>
    <submittedName>
        <fullName evidence="3">Pyruvate/ketoisovalerate oxidoreductase</fullName>
    </submittedName>
</protein>
<dbReference type="eggNOG" id="COG1014">
    <property type="taxonomic scope" value="Bacteria"/>
</dbReference>
<evidence type="ECO:0000259" key="2">
    <source>
        <dbReference type="Pfam" id="PF01558"/>
    </source>
</evidence>
<accession>S7TC87</accession>
<keyword evidence="4" id="KW-1185">Reference proteome</keyword>
<dbReference type="Gene3D" id="3.40.920.10">
    <property type="entry name" value="Pyruvate-ferredoxin oxidoreductase, PFOR, domain III"/>
    <property type="match status" value="1"/>
</dbReference>
<dbReference type="InterPro" id="IPR019752">
    <property type="entry name" value="Pyrv/ketoisovalerate_OxRed_cat"/>
</dbReference>
<dbReference type="EMBL" id="ATHI01000006">
    <property type="protein sequence ID" value="EPR34807.1"/>
    <property type="molecule type" value="Genomic_DNA"/>
</dbReference>
<keyword evidence="3" id="KW-0670">Pyruvate</keyword>
<dbReference type="InterPro" id="IPR002869">
    <property type="entry name" value="Pyrv_flavodox_OxRed_cen"/>
</dbReference>
<dbReference type="AlphaFoldDB" id="S7TC87"/>
<dbReference type="PATRIC" id="fig|1121439.3.peg.1027"/>
<gene>
    <name evidence="3" type="ORF">dsat_2626</name>
</gene>
<dbReference type="Pfam" id="PF01558">
    <property type="entry name" value="POR"/>
    <property type="match status" value="1"/>
</dbReference>